<dbReference type="EMBL" id="JAABOO010000003">
    <property type="protein sequence ID" value="NER14704.1"/>
    <property type="molecule type" value="Genomic_DNA"/>
</dbReference>
<protein>
    <submittedName>
        <fullName evidence="1">Uncharacterized protein</fullName>
    </submittedName>
</protein>
<evidence type="ECO:0000313" key="1">
    <source>
        <dbReference type="EMBL" id="NER14704.1"/>
    </source>
</evidence>
<reference evidence="1 2" key="1">
    <citation type="submission" date="2020-01" db="EMBL/GenBank/DDBJ databases">
        <title>Leptobacterium flavescens.</title>
        <authorList>
            <person name="Wang G."/>
        </authorList>
    </citation>
    <scope>NUCLEOTIDE SEQUENCE [LARGE SCALE GENOMIC DNA]</scope>
    <source>
        <strain evidence="1 2">KCTC 22160</strain>
    </source>
</reference>
<name>A0A6P0UN50_9FLAO</name>
<organism evidence="1 2">
    <name type="scientific">Leptobacterium flavescens</name>
    <dbReference type="NCBI Taxonomy" id="472055"/>
    <lineage>
        <taxon>Bacteria</taxon>
        <taxon>Pseudomonadati</taxon>
        <taxon>Bacteroidota</taxon>
        <taxon>Flavobacteriia</taxon>
        <taxon>Flavobacteriales</taxon>
        <taxon>Flavobacteriaceae</taxon>
        <taxon>Leptobacterium</taxon>
    </lineage>
</organism>
<dbReference type="SUPFAM" id="SSF160387">
    <property type="entry name" value="NosL/MerB-like"/>
    <property type="match status" value="1"/>
</dbReference>
<comment type="caution">
    <text evidence="1">The sequence shown here is derived from an EMBL/GenBank/DDBJ whole genome shotgun (WGS) entry which is preliminary data.</text>
</comment>
<keyword evidence="2" id="KW-1185">Reference proteome</keyword>
<dbReference type="PANTHER" id="PTHR41247:SF1">
    <property type="entry name" value="HTH-TYPE TRANSCRIPTIONAL REPRESSOR YCNK"/>
    <property type="match status" value="1"/>
</dbReference>
<accession>A0A6P0UN50</accession>
<evidence type="ECO:0000313" key="2">
    <source>
        <dbReference type="Proteomes" id="UP000468581"/>
    </source>
</evidence>
<dbReference type="PANTHER" id="PTHR41247">
    <property type="entry name" value="HTH-TYPE TRANSCRIPTIONAL REPRESSOR YCNK"/>
    <property type="match status" value="1"/>
</dbReference>
<proteinExistence type="predicted"/>
<gene>
    <name evidence="1" type="ORF">GWK08_14705</name>
</gene>
<dbReference type="RefSeq" id="WP_163607984.1">
    <property type="nucleotide sequence ID" value="NZ_JAABOO010000003.1"/>
</dbReference>
<dbReference type="InterPro" id="IPR008719">
    <property type="entry name" value="N2O_reductase_NosL"/>
</dbReference>
<dbReference type="Pfam" id="PF05573">
    <property type="entry name" value="NosL"/>
    <property type="match status" value="1"/>
</dbReference>
<sequence length="469" mass="52501">MKVKLIFVCFCISFYGLQLTAQKKDNSAQKQCHHCKMIIKDKYHRAMAAHENGKTYEFGAIECMINFLKTSKEEDFTRLQVANYSGSGDLIDARSATYLKSEAIPSPMGADISAFKSKKEALKADPESNDNVYSWEEIKARFKDPKFGAADHHDHHNHNRPDAHAPIGVMGDHLHPKGGLMVSLKYMNMSMDGNKAGTDEIDNTAIFDNFMVAPQEMTMEMYMLGVMYAPSDKLTLMLMQSLVTKKMDLTARMMMNGMTMLRDFSTASSGFGDLKLGALYGLFANNRSSLHLNGTLNLPVGSIEERDDTPMMENAKLPYSMQLGSGTFDITLGATFKQTFRNVSWGIQQLNTIRTGENDEGYRFGNQYSLNIWGAYVLSRNISISTRFFGISEKRIKGADPELNPMMVTTADTDNYGSDRIKSFLGVNVAFPKDLRIGAEAGFPIYERYNGIQMDEGLSFTLGLKYNIL</sequence>
<dbReference type="AlphaFoldDB" id="A0A6P0UN50"/>
<dbReference type="Proteomes" id="UP000468581">
    <property type="component" value="Unassembled WGS sequence"/>
</dbReference>